<sequence>MEPSAEQYRWVNAVVAAKGYPAEVHSGYLARDKTLLAVLPKTGVINDGWHTPGTSLLSSGIGVPSELFITWLSYAEKKFWRLETPLDAGLIEQLFKNKFANLSPTNDPLPAESYNRIVIAVAPGGIVSVFLRGTLRCIEVGHFQAVETFVAANDFYDNPFRDNQEQFFNRWYDHVVPFETKEYLKTNCLLPYTHWSLFRKKYNYRFILQFYKMDNETQRHCLYLNGEEEQIPGSGLNGYAVRPLPWKIDFAFTKMKRWVDAEFDPSELLEVFHEIDKGRPGYMPIDVVGDHHMKFSAHYEGQVFPLTRVKIGLWLINRFKMH</sequence>
<dbReference type="Pfam" id="PF11153">
    <property type="entry name" value="DUF2931"/>
    <property type="match status" value="1"/>
</dbReference>
<reference evidence="1 2" key="1">
    <citation type="submission" date="2016-11" db="EMBL/GenBank/DDBJ databases">
        <authorList>
            <person name="Jaros S."/>
            <person name="Januszkiewicz K."/>
            <person name="Wedrychowicz H."/>
        </authorList>
    </citation>
    <scope>NUCLEOTIDE SEQUENCE [LARGE SCALE GENOMIC DNA]</scope>
    <source>
        <strain evidence="1 2">DSM 24574</strain>
    </source>
</reference>
<organism evidence="1 2">
    <name type="scientific">Chryseolinea serpens</name>
    <dbReference type="NCBI Taxonomy" id="947013"/>
    <lineage>
        <taxon>Bacteria</taxon>
        <taxon>Pseudomonadati</taxon>
        <taxon>Bacteroidota</taxon>
        <taxon>Cytophagia</taxon>
        <taxon>Cytophagales</taxon>
        <taxon>Fulvivirgaceae</taxon>
        <taxon>Chryseolinea</taxon>
    </lineage>
</organism>
<proteinExistence type="predicted"/>
<evidence type="ECO:0000313" key="2">
    <source>
        <dbReference type="Proteomes" id="UP000184212"/>
    </source>
</evidence>
<dbReference type="OrthoDB" id="5702951at2"/>
<dbReference type="STRING" id="947013.SAMN04488109_1230"/>
<protein>
    <recommendedName>
        <fullName evidence="3">DUF2931 family protein</fullName>
    </recommendedName>
</protein>
<dbReference type="AlphaFoldDB" id="A0A1M5LIQ7"/>
<evidence type="ECO:0008006" key="3">
    <source>
        <dbReference type="Google" id="ProtNLM"/>
    </source>
</evidence>
<dbReference type="InterPro" id="IPR021326">
    <property type="entry name" value="DUF2931"/>
</dbReference>
<dbReference type="Proteomes" id="UP000184212">
    <property type="component" value="Unassembled WGS sequence"/>
</dbReference>
<gene>
    <name evidence="1" type="ORF">SAMN04488109_1230</name>
</gene>
<name>A0A1M5LIQ7_9BACT</name>
<dbReference type="EMBL" id="FQWQ01000001">
    <property type="protein sequence ID" value="SHG64810.1"/>
    <property type="molecule type" value="Genomic_DNA"/>
</dbReference>
<accession>A0A1M5LIQ7</accession>
<dbReference type="RefSeq" id="WP_073131979.1">
    <property type="nucleotide sequence ID" value="NZ_FQWQ01000001.1"/>
</dbReference>
<keyword evidence="2" id="KW-1185">Reference proteome</keyword>
<evidence type="ECO:0000313" key="1">
    <source>
        <dbReference type="EMBL" id="SHG64810.1"/>
    </source>
</evidence>